<dbReference type="AlphaFoldDB" id="A0A382PEF4"/>
<name>A0A382PEF4_9ZZZZ</name>
<dbReference type="EMBL" id="UINC01105950">
    <property type="protein sequence ID" value="SVC70261.1"/>
    <property type="molecule type" value="Genomic_DNA"/>
</dbReference>
<sequence>MNDNCRLLGAVLCLALSVSGVGAADVTGTLQHLHEDGLWGEITLASGGIRQIQVQSLTQDTVAVREVIGALHVRPAVYSVAQIRSVREIGVHRIPHRIAPYRARRSARVAAGLELVVPGAGFFYAGDARQGYTMLGFAAIVVGTALATGEDAAAGWLPFAAWTKVASMAQVRDQVRADNGAYEDRAGSITRAGGIRVPLI</sequence>
<organism evidence="1">
    <name type="scientific">marine metagenome</name>
    <dbReference type="NCBI Taxonomy" id="408172"/>
    <lineage>
        <taxon>unclassified sequences</taxon>
        <taxon>metagenomes</taxon>
        <taxon>ecological metagenomes</taxon>
    </lineage>
</organism>
<accession>A0A382PEF4</accession>
<evidence type="ECO:0008006" key="2">
    <source>
        <dbReference type="Google" id="ProtNLM"/>
    </source>
</evidence>
<reference evidence="1" key="1">
    <citation type="submission" date="2018-05" db="EMBL/GenBank/DDBJ databases">
        <authorList>
            <person name="Lanie J.A."/>
            <person name="Ng W.-L."/>
            <person name="Kazmierczak K.M."/>
            <person name="Andrzejewski T.M."/>
            <person name="Davidsen T.M."/>
            <person name="Wayne K.J."/>
            <person name="Tettelin H."/>
            <person name="Glass J.I."/>
            <person name="Rusch D."/>
            <person name="Podicherti R."/>
            <person name="Tsui H.-C.T."/>
            <person name="Winkler M.E."/>
        </authorList>
    </citation>
    <scope>NUCLEOTIDE SEQUENCE</scope>
</reference>
<feature type="non-terminal residue" evidence="1">
    <location>
        <position position="200"/>
    </location>
</feature>
<evidence type="ECO:0000313" key="1">
    <source>
        <dbReference type="EMBL" id="SVC70261.1"/>
    </source>
</evidence>
<protein>
    <recommendedName>
        <fullName evidence="2">DUF5683 domain-containing protein</fullName>
    </recommendedName>
</protein>
<gene>
    <name evidence="1" type="ORF">METZ01_LOCUS323115</name>
</gene>
<proteinExistence type="predicted"/>